<dbReference type="GO" id="GO:0005794">
    <property type="term" value="C:Golgi apparatus"/>
    <property type="evidence" value="ECO:0007669"/>
    <property type="project" value="TreeGrafter"/>
</dbReference>
<dbReference type="InterPro" id="IPR052636">
    <property type="entry name" value="UDP-D-xylose:L-fucose_XylT"/>
</dbReference>
<dbReference type="AlphaFoldDB" id="A0A0M0JLW4"/>
<dbReference type="PANTHER" id="PTHR47032:SF1">
    <property type="entry name" value="UDP-D-XYLOSE:L-FUCOSE ALPHA-1,3-D-XYLOSYLTRANSFERASE-RELATED"/>
    <property type="match status" value="1"/>
</dbReference>
<feature type="chain" id="PRO_5005601881" evidence="1">
    <location>
        <begin position="24"/>
        <end position="497"/>
    </location>
</feature>
<keyword evidence="4" id="KW-1185">Reference proteome</keyword>
<dbReference type="OrthoDB" id="540503at2759"/>
<feature type="signal peptide" evidence="1">
    <location>
        <begin position="1"/>
        <end position="23"/>
    </location>
</feature>
<dbReference type="InterPro" id="IPR005069">
    <property type="entry name" value="Nucl-diP-sugar_transferase"/>
</dbReference>
<dbReference type="GO" id="GO:0016757">
    <property type="term" value="F:glycosyltransferase activity"/>
    <property type="evidence" value="ECO:0007669"/>
    <property type="project" value="TreeGrafter"/>
</dbReference>
<organism evidence="3 4">
    <name type="scientific">Chrysochromulina tobinii</name>
    <dbReference type="NCBI Taxonomy" id="1460289"/>
    <lineage>
        <taxon>Eukaryota</taxon>
        <taxon>Haptista</taxon>
        <taxon>Haptophyta</taxon>
        <taxon>Prymnesiophyceae</taxon>
        <taxon>Prymnesiales</taxon>
        <taxon>Chrysochromulinaceae</taxon>
        <taxon>Chrysochromulina</taxon>
    </lineage>
</organism>
<proteinExistence type="predicted"/>
<comment type="caution">
    <text evidence="3">The sequence shown here is derived from an EMBL/GenBank/DDBJ whole genome shotgun (WGS) entry which is preliminary data.</text>
</comment>
<dbReference type="Proteomes" id="UP000037460">
    <property type="component" value="Unassembled WGS sequence"/>
</dbReference>
<name>A0A0M0JLW4_9EUKA</name>
<sequence length="497" mass="54888">MRGGGSPTLPLIAALAFQASGRAGEADADKGLGFVVLDAQAKQLVGNAARERAGHGRGIIIPLFSNSGFMSFLRNLICSMRRLSVNIWIVIGMDNRTCPALMGSPGRGEQSECVFPYGEGGGVTSQTGVATYRSVAFNRMVMQRPLWVQFLLREGYTVVQCDLDIVWLRDPLPIIRNGIVVNQGGKAPILLANESAEALRRTLAADDHLPNMVLGRRLSSRPKVKSDVKFRSGAMVDMAFQSEQAYGLNGGFYFARPTANSLAFFDDWLQHLQMMINSPSFEEQHALNGAVNRIRRLPNRSLYFARFAEREFPNGKMWWSYPMEVDKRTSYLVHVNWVKQQKRSRMMRDGLWFLDATDKNCADGFDPMAAAGYPTCTKLCAPISYAPMNASAPKILKRCDQMNREDDFVLNHKVARDYNRTGAFPAAMANLFWHPIAYAAAPPDCPKGSTRGAQPACKPCQRRLTLPLAAAAFESAFGSAALARGPPQVTYEIVQTT</sequence>
<gene>
    <name evidence="3" type="ORF">Ctob_010394</name>
</gene>
<keyword evidence="1" id="KW-0732">Signal</keyword>
<accession>A0A0M0JLW4</accession>
<dbReference type="Pfam" id="PF03407">
    <property type="entry name" value="Nucleotid_trans"/>
    <property type="match status" value="1"/>
</dbReference>
<keyword evidence="3" id="KW-0808">Transferase</keyword>
<dbReference type="EMBL" id="JWZX01002712">
    <property type="protein sequence ID" value="KOO27455.1"/>
    <property type="molecule type" value="Genomic_DNA"/>
</dbReference>
<evidence type="ECO:0000313" key="4">
    <source>
        <dbReference type="Proteomes" id="UP000037460"/>
    </source>
</evidence>
<reference evidence="4" key="1">
    <citation type="journal article" date="2015" name="PLoS Genet.">
        <title>Genome Sequence and Transcriptome Analyses of Chrysochromulina tobin: Metabolic Tools for Enhanced Algal Fitness in the Prominent Order Prymnesiales (Haptophyceae).</title>
        <authorList>
            <person name="Hovde B.T."/>
            <person name="Deodato C.R."/>
            <person name="Hunsperger H.M."/>
            <person name="Ryken S.A."/>
            <person name="Yost W."/>
            <person name="Jha R.K."/>
            <person name="Patterson J."/>
            <person name="Monnat R.J. Jr."/>
            <person name="Barlow S.B."/>
            <person name="Starkenburg S.R."/>
            <person name="Cattolico R.A."/>
        </authorList>
    </citation>
    <scope>NUCLEOTIDE SEQUENCE</scope>
    <source>
        <strain evidence="4">CCMP291</strain>
    </source>
</reference>
<protein>
    <submittedName>
        <fullName evidence="3">Glycosyltransferase family 77 protein</fullName>
    </submittedName>
</protein>
<feature type="domain" description="Nucleotide-diphospho-sugar transferase" evidence="2">
    <location>
        <begin position="124"/>
        <end position="346"/>
    </location>
</feature>
<evidence type="ECO:0000256" key="1">
    <source>
        <dbReference type="SAM" id="SignalP"/>
    </source>
</evidence>
<evidence type="ECO:0000313" key="3">
    <source>
        <dbReference type="EMBL" id="KOO27455.1"/>
    </source>
</evidence>
<dbReference type="PANTHER" id="PTHR47032">
    <property type="entry name" value="UDP-D-XYLOSE:L-FUCOSE ALPHA-1,3-D-XYLOSYLTRANSFERASE-RELATED"/>
    <property type="match status" value="1"/>
</dbReference>
<evidence type="ECO:0000259" key="2">
    <source>
        <dbReference type="Pfam" id="PF03407"/>
    </source>
</evidence>